<organism evidence="6">
    <name type="scientific">Cyprideis torosa</name>
    <dbReference type="NCBI Taxonomy" id="163714"/>
    <lineage>
        <taxon>Eukaryota</taxon>
        <taxon>Metazoa</taxon>
        <taxon>Ecdysozoa</taxon>
        <taxon>Arthropoda</taxon>
        <taxon>Crustacea</taxon>
        <taxon>Oligostraca</taxon>
        <taxon>Ostracoda</taxon>
        <taxon>Podocopa</taxon>
        <taxon>Podocopida</taxon>
        <taxon>Cytherocopina</taxon>
        <taxon>Cytheroidea</taxon>
        <taxon>Cytherideidae</taxon>
        <taxon>Cyprideis</taxon>
    </lineage>
</organism>
<keyword evidence="4" id="KW-0472">Membrane</keyword>
<evidence type="ECO:0000313" key="6">
    <source>
        <dbReference type="EMBL" id="CAD7235017.1"/>
    </source>
</evidence>
<evidence type="ECO:0000256" key="2">
    <source>
        <dbReference type="ARBA" id="ARBA00022692"/>
    </source>
</evidence>
<comment type="subcellular location">
    <subcellularLocation>
        <location evidence="1">Membrane</location>
        <topology evidence="1">Multi-pass membrane protein</topology>
    </subcellularLocation>
</comment>
<evidence type="ECO:0000259" key="5">
    <source>
        <dbReference type="Pfam" id="PF00916"/>
    </source>
</evidence>
<dbReference type="GO" id="GO:0016020">
    <property type="term" value="C:membrane"/>
    <property type="evidence" value="ECO:0007669"/>
    <property type="project" value="UniProtKB-SubCell"/>
</dbReference>
<keyword evidence="3" id="KW-1133">Transmembrane helix</keyword>
<dbReference type="GO" id="GO:0008271">
    <property type="term" value="F:secondary active sulfate transmembrane transporter activity"/>
    <property type="evidence" value="ECO:0007669"/>
    <property type="project" value="InterPro"/>
</dbReference>
<proteinExistence type="predicted"/>
<dbReference type="PROSITE" id="PS01130">
    <property type="entry name" value="SLC26A"/>
    <property type="match status" value="1"/>
</dbReference>
<feature type="non-terminal residue" evidence="6">
    <location>
        <position position="1"/>
    </location>
</feature>
<dbReference type="EMBL" id="OB670821">
    <property type="protein sequence ID" value="CAD7235017.1"/>
    <property type="molecule type" value="Genomic_DNA"/>
</dbReference>
<protein>
    <recommendedName>
        <fullName evidence="5">SLC26A/SulP transporter domain-containing protein</fullName>
    </recommendedName>
</protein>
<evidence type="ECO:0000256" key="1">
    <source>
        <dbReference type="ARBA" id="ARBA00004141"/>
    </source>
</evidence>
<keyword evidence="2" id="KW-0812">Transmembrane</keyword>
<dbReference type="PANTHER" id="PTHR11814">
    <property type="entry name" value="SULFATE TRANSPORTER"/>
    <property type="match status" value="1"/>
</dbReference>
<evidence type="ECO:0000256" key="3">
    <source>
        <dbReference type="ARBA" id="ARBA00022989"/>
    </source>
</evidence>
<dbReference type="Pfam" id="PF00916">
    <property type="entry name" value="Sulfate_transp"/>
    <property type="match status" value="1"/>
</dbReference>
<dbReference type="OrthoDB" id="288203at2759"/>
<dbReference type="AlphaFoldDB" id="A0A7R8WPZ0"/>
<dbReference type="InterPro" id="IPR011547">
    <property type="entry name" value="SLC26A/SulP_dom"/>
</dbReference>
<name>A0A7R8WPZ0_9CRUS</name>
<accession>A0A7R8WPZ0</accession>
<feature type="domain" description="SLC26A/SulP transporter" evidence="5">
    <location>
        <begin position="2"/>
        <end position="421"/>
    </location>
</feature>
<reference evidence="6" key="1">
    <citation type="submission" date="2020-11" db="EMBL/GenBank/DDBJ databases">
        <authorList>
            <person name="Tran Van P."/>
        </authorList>
    </citation>
    <scope>NUCLEOTIDE SEQUENCE</scope>
</reference>
<sequence length="463" mass="49700">MIIPQGIAFAELAGLPVQYGLYSAMSGGFVYCILGSVPEMSVGPTAIMSLLTRTQIQAHTNRPAFAVLLTFLNGLIILLFGVLHLGFLIDFISAPVISAFVSAAAITIASSQLSSLLGIKFQKRPRGLPETYLRLFQNIKEIQLGDAVMGIICIIVLTLLRTLKDINKPVPPQPVSPAAHVISNVDLVGETEVAETPVLRRPSQQSVRQRRRLRLGKGVRRLLWLISVSRNAVVVIAVALVAYVFLKTSGESPFSLTDKVAGGLPAVGIPDFTPVDGNVTYSFFEVVADFGSGLVVVPFISIIEAVAIGKAFSKGKVLDATQEMIAIGCCNLMGSLIQSMPLTSSFSRTAVNAASGIRTPFAGVFTGVVVILALGVLSPSFQYIPKTSLAAVMIGAVVFMIEFKEPLHLWHTRRIDLIPWGVTFFGSLLFSLEYGIGFGVAASLFFLLFHSSRPGYDVLDKEA</sequence>
<dbReference type="InterPro" id="IPR001902">
    <property type="entry name" value="SLC26A/SulP_fam"/>
</dbReference>
<evidence type="ECO:0000256" key="4">
    <source>
        <dbReference type="ARBA" id="ARBA00023136"/>
    </source>
</evidence>
<dbReference type="InterPro" id="IPR018045">
    <property type="entry name" value="S04_transporter_CS"/>
</dbReference>
<gene>
    <name evidence="6" type="ORF">CTOB1V02_LOCUS12833</name>
</gene>